<dbReference type="EMBL" id="AP025591">
    <property type="protein sequence ID" value="BDG01400.1"/>
    <property type="molecule type" value="Genomic_DNA"/>
</dbReference>
<organism evidence="3 4">
    <name type="scientific">Anaeromyxobacter oryzae</name>
    <dbReference type="NCBI Taxonomy" id="2918170"/>
    <lineage>
        <taxon>Bacteria</taxon>
        <taxon>Pseudomonadati</taxon>
        <taxon>Myxococcota</taxon>
        <taxon>Myxococcia</taxon>
        <taxon>Myxococcales</taxon>
        <taxon>Cystobacterineae</taxon>
        <taxon>Anaeromyxobacteraceae</taxon>
        <taxon>Anaeromyxobacter</taxon>
    </lineage>
</organism>
<protein>
    <recommendedName>
        <fullName evidence="5">Porin</fullName>
    </recommendedName>
</protein>
<proteinExistence type="inferred from homology"/>
<evidence type="ECO:0000256" key="1">
    <source>
        <dbReference type="ARBA" id="ARBA00008769"/>
    </source>
</evidence>
<sequence length="448" mass="46634">MRAVARLAAVLVVVLARAALAAGPDGPGDAAPGADAAASEAERLSLHYQATVATQWHPRFPAPYSGPNSMQPAPESATSVVADLFLGARLWRGAEVYLQPELSGGRGLSSTLGVAAFPSGEVYRVGNPTPSVIVGRAFLRQVIGLGGGAVSVPGGPNQLAGARDRDALTLTVGKVATTDFVDAVPTSNDPHTRFMSWGLFASGAYDYPADTRGYTWGVAAELTIRRWSARAGAFLEPKVANGMELEWNVGRARGLVGEVEARFELAGRPAAARALAYLNRADMGSYRDALAAAPPDVTATRAPGRTKAGFAASANCDVGGGLAAFARLSADDGATETWAFTEIDRSAALGVVQSGARWGRPDDEAGLGVVVSGLSDLHRRYLAAGGRGFILGDGALRYAPEVLTEVWYRAAVTREVSAGVTYQPIVNPAFNADRGPIHVLTARVHVAF</sequence>
<evidence type="ECO:0000313" key="4">
    <source>
        <dbReference type="Proteomes" id="UP001162891"/>
    </source>
</evidence>
<dbReference type="InterPro" id="IPR007049">
    <property type="entry name" value="Carb-sel_porin_OprB"/>
</dbReference>
<keyword evidence="4" id="KW-1185">Reference proteome</keyword>
<dbReference type="Gene3D" id="2.40.160.180">
    <property type="entry name" value="Carbohydrate-selective porin OprB"/>
    <property type="match status" value="1"/>
</dbReference>
<dbReference type="Pfam" id="PF04966">
    <property type="entry name" value="OprB"/>
    <property type="match status" value="1"/>
</dbReference>
<evidence type="ECO:0008006" key="5">
    <source>
        <dbReference type="Google" id="ProtNLM"/>
    </source>
</evidence>
<dbReference type="InterPro" id="IPR038673">
    <property type="entry name" value="OprB_sf"/>
</dbReference>
<dbReference type="Proteomes" id="UP001162891">
    <property type="component" value="Chromosome"/>
</dbReference>
<evidence type="ECO:0000313" key="3">
    <source>
        <dbReference type="EMBL" id="BDG01400.1"/>
    </source>
</evidence>
<feature type="chain" id="PRO_5045002566" description="Porin" evidence="2">
    <location>
        <begin position="22"/>
        <end position="448"/>
    </location>
</feature>
<evidence type="ECO:0000256" key="2">
    <source>
        <dbReference type="RuleBase" id="RU363072"/>
    </source>
</evidence>
<keyword evidence="2" id="KW-0732">Signal</keyword>
<dbReference type="RefSeq" id="WP_248357899.1">
    <property type="nucleotide sequence ID" value="NZ_AP025591.1"/>
</dbReference>
<gene>
    <name evidence="3" type="ORF">AMOR_03960</name>
</gene>
<accession>A0ABM7WPK9</accession>
<name>A0ABM7WPK9_9BACT</name>
<feature type="signal peptide" evidence="2">
    <location>
        <begin position="1"/>
        <end position="21"/>
    </location>
</feature>
<comment type="similarity">
    <text evidence="1 2">Belongs to the OprB family.</text>
</comment>
<reference evidence="4" key="1">
    <citation type="journal article" date="2022" name="Int. J. Syst. Evol. Microbiol.">
        <title>Anaeromyxobacter oryzae sp. nov., Anaeromyxobacter diazotrophicus sp. nov. and Anaeromyxobacter paludicola sp. nov., isolated from paddy soils.</title>
        <authorList>
            <person name="Itoh H."/>
            <person name="Xu Z."/>
            <person name="Mise K."/>
            <person name="Masuda Y."/>
            <person name="Ushijima N."/>
            <person name="Hayakawa C."/>
            <person name="Shiratori Y."/>
            <person name="Senoo K."/>
        </authorList>
    </citation>
    <scope>NUCLEOTIDE SEQUENCE [LARGE SCALE GENOMIC DNA]</scope>
    <source>
        <strain evidence="4">Red232</strain>
    </source>
</reference>